<dbReference type="SFLD" id="SFLDS00001">
    <property type="entry name" value="Enolase"/>
    <property type="match status" value="1"/>
</dbReference>
<dbReference type="GO" id="GO:0009063">
    <property type="term" value="P:amino acid catabolic process"/>
    <property type="evidence" value="ECO:0007669"/>
    <property type="project" value="InterPro"/>
</dbReference>
<comment type="caution">
    <text evidence="3">The sequence shown here is derived from an EMBL/GenBank/DDBJ whole genome shotgun (WGS) entry which is preliminary data.</text>
</comment>
<feature type="region of interest" description="Disordered" evidence="1">
    <location>
        <begin position="382"/>
        <end position="404"/>
    </location>
</feature>
<dbReference type="SUPFAM" id="SSF54826">
    <property type="entry name" value="Enolase N-terminal domain-like"/>
    <property type="match status" value="1"/>
</dbReference>
<name>A0A7Y9I5J3_9ACTN</name>
<reference evidence="3 4" key="1">
    <citation type="submission" date="2020-07" db="EMBL/GenBank/DDBJ databases">
        <title>Sequencing the genomes of 1000 actinobacteria strains.</title>
        <authorList>
            <person name="Klenk H.-P."/>
        </authorList>
    </citation>
    <scope>NUCLEOTIDE SEQUENCE [LARGE SCALE GENOMIC DNA]</scope>
    <source>
        <strain evidence="3 4">DSM 22083</strain>
    </source>
</reference>
<proteinExistence type="predicted"/>
<dbReference type="AlphaFoldDB" id="A0A7Y9I5J3"/>
<evidence type="ECO:0000313" key="4">
    <source>
        <dbReference type="Proteomes" id="UP000569914"/>
    </source>
</evidence>
<dbReference type="SMART" id="SM00922">
    <property type="entry name" value="MR_MLE"/>
    <property type="match status" value="1"/>
</dbReference>
<dbReference type="SUPFAM" id="SSF51604">
    <property type="entry name" value="Enolase C-terminal domain-like"/>
    <property type="match status" value="1"/>
</dbReference>
<dbReference type="InterPro" id="IPR013342">
    <property type="entry name" value="Mandelate_racemase_C"/>
</dbReference>
<keyword evidence="3" id="KW-0456">Lyase</keyword>
<accession>A0A7Y9I5J3</accession>
<organism evidence="3 4">
    <name type="scientific">Microlunatus parietis</name>
    <dbReference type="NCBI Taxonomy" id="682979"/>
    <lineage>
        <taxon>Bacteria</taxon>
        <taxon>Bacillati</taxon>
        <taxon>Actinomycetota</taxon>
        <taxon>Actinomycetes</taxon>
        <taxon>Propionibacteriales</taxon>
        <taxon>Propionibacteriaceae</taxon>
        <taxon>Microlunatus</taxon>
    </lineage>
</organism>
<dbReference type="InterPro" id="IPR018110">
    <property type="entry name" value="Mandel_Rmase/mucon_lact_enz_CS"/>
</dbReference>
<sequence>MTMVTKVRCLRTRHDGSWTILKIETDQPGLYGLGSASDRYNPAAVVAVIEQLYGPMLIGREVADIADIWQTLYPAGYWRNGSVSNTALAAIDVALWDIKGKEAGLPIHQLLGGKARSAVPCYAHASGATVPELIEDVERYVDTGWPVIRCQLGPYGGGGFVSGPAAHLPRDPWQSRPFDEEAYLASTPAMFAALRERFGPEIKFTHDVHSHLSPQNAVLLARSLEPYGLFFVEDILPPEHVDWYRNLRQSSTTPQAVGELFTHPLEWRPLITERLIDFIRTRISKIGGITAATKIAHLAEAFGVRTAWQEGGDNDPLNFAAAAQVDLACWNFGIQEENNFRPEELEAFPGAPVVENGYLYPSTAPGLGVDLDEGKAAALLGTDPAGYHQPYGTDRKADGTAVRP</sequence>
<dbReference type="PANTHER" id="PTHR48080">
    <property type="entry name" value="D-GALACTONATE DEHYDRATASE-RELATED"/>
    <property type="match status" value="1"/>
</dbReference>
<dbReference type="InterPro" id="IPR036849">
    <property type="entry name" value="Enolase-like_C_sf"/>
</dbReference>
<gene>
    <name evidence="3" type="ORF">BKA15_001749</name>
</gene>
<evidence type="ECO:0000256" key="1">
    <source>
        <dbReference type="SAM" id="MobiDB-lite"/>
    </source>
</evidence>
<dbReference type="EC" id="4.2.1.8" evidence="3"/>
<dbReference type="PROSITE" id="PS00908">
    <property type="entry name" value="MR_MLE_1"/>
    <property type="match status" value="1"/>
</dbReference>
<evidence type="ECO:0000313" key="3">
    <source>
        <dbReference type="EMBL" id="NYE70420.1"/>
    </source>
</evidence>
<dbReference type="InterPro" id="IPR034593">
    <property type="entry name" value="DgoD-like"/>
</dbReference>
<protein>
    <submittedName>
        <fullName evidence="3">Mannonate dehydratase</fullName>
        <ecNumber evidence="3">4.2.1.8</ecNumber>
    </submittedName>
</protein>
<feature type="domain" description="Mandelate racemase/muconate lactonizing enzyme C-terminal" evidence="2">
    <location>
        <begin position="130"/>
        <end position="254"/>
    </location>
</feature>
<dbReference type="EMBL" id="JACCBU010000001">
    <property type="protein sequence ID" value="NYE70420.1"/>
    <property type="molecule type" value="Genomic_DNA"/>
</dbReference>
<dbReference type="PANTHER" id="PTHR48080:SF6">
    <property type="entry name" value="STARVATION-SENSING PROTEIN RSPA"/>
    <property type="match status" value="1"/>
</dbReference>
<dbReference type="Gene3D" id="3.20.20.120">
    <property type="entry name" value="Enolase-like C-terminal domain"/>
    <property type="match status" value="1"/>
</dbReference>
<keyword evidence="4" id="KW-1185">Reference proteome</keyword>
<dbReference type="InterPro" id="IPR013341">
    <property type="entry name" value="Mandelate_racemase_N_dom"/>
</dbReference>
<dbReference type="Pfam" id="PF02746">
    <property type="entry name" value="MR_MLE_N"/>
    <property type="match status" value="1"/>
</dbReference>
<dbReference type="GO" id="GO:0008927">
    <property type="term" value="F:mannonate dehydratase activity"/>
    <property type="evidence" value="ECO:0007669"/>
    <property type="project" value="UniProtKB-EC"/>
</dbReference>
<dbReference type="Pfam" id="PF13378">
    <property type="entry name" value="MR_MLE_C"/>
    <property type="match status" value="1"/>
</dbReference>
<dbReference type="InterPro" id="IPR029017">
    <property type="entry name" value="Enolase-like_N"/>
</dbReference>
<evidence type="ECO:0000259" key="2">
    <source>
        <dbReference type="SMART" id="SM00922"/>
    </source>
</evidence>
<dbReference type="Gene3D" id="3.30.390.10">
    <property type="entry name" value="Enolase-like, N-terminal domain"/>
    <property type="match status" value="1"/>
</dbReference>
<dbReference type="InterPro" id="IPR029065">
    <property type="entry name" value="Enolase_C-like"/>
</dbReference>
<dbReference type="Proteomes" id="UP000569914">
    <property type="component" value="Unassembled WGS sequence"/>
</dbReference>
<dbReference type="GO" id="GO:0000287">
    <property type="term" value="F:magnesium ion binding"/>
    <property type="evidence" value="ECO:0007669"/>
    <property type="project" value="UniProtKB-ARBA"/>
</dbReference>